<proteinExistence type="predicted"/>
<evidence type="ECO:0008006" key="10">
    <source>
        <dbReference type="Google" id="ProtNLM"/>
    </source>
</evidence>
<dbReference type="FunFam" id="1.10.10.60:FF:000349">
    <property type="entry name" value="Transcription factor MYB39"/>
    <property type="match status" value="1"/>
</dbReference>
<dbReference type="OrthoDB" id="2143914at2759"/>
<dbReference type="AlphaFoldDB" id="A0A2C9U206"/>
<sequence length="341" mass="38081">MGRSPCCDENGLKKGPWTPEEDQKLVDYIQKHGHRSWRALPKLAGLNRCGKSCRLRWTNYLRPDIKRGKFSEEEEKTILNLHSVLGNKWSAIASHLPGRTDNEIKNFWNTHLKKKLIQMGFDPMTHQPRTDIFASLPHLVALLNLKDLLDRHPLDEHAMRLQAEAIQLAKLQYLRYLLQSATSITSNSYTQNGTTDMEILSLLSQIPVMKETPLLNSSQLENINPASSNPFGIATSQPLHYSNLLPQLSDPQVPFNCQPSLNNEMGQAATLSAMLNDGDNSNPSDSSWVLRSPTPSIPPTVTDTSISNNLGDASSTSSYGGGTSSYWPEFFLDDSIMHQIS</sequence>
<dbReference type="InterPro" id="IPR017930">
    <property type="entry name" value="Myb_dom"/>
</dbReference>
<evidence type="ECO:0000256" key="2">
    <source>
        <dbReference type="ARBA" id="ARBA00022737"/>
    </source>
</evidence>
<dbReference type="EMBL" id="CM004404">
    <property type="protein sequence ID" value="OAY23298.1"/>
    <property type="molecule type" value="Genomic_DNA"/>
</dbReference>
<evidence type="ECO:0000256" key="5">
    <source>
        <dbReference type="SAM" id="MobiDB-lite"/>
    </source>
</evidence>
<dbReference type="Gene3D" id="1.10.10.60">
    <property type="entry name" value="Homeodomain-like"/>
    <property type="match status" value="2"/>
</dbReference>
<evidence type="ECO:0000259" key="6">
    <source>
        <dbReference type="PROSITE" id="PS50090"/>
    </source>
</evidence>
<dbReference type="PANTHER" id="PTHR47994">
    <property type="entry name" value="F14D16.11-RELATED"/>
    <property type="match status" value="1"/>
</dbReference>
<protein>
    <recommendedName>
        <fullName evidence="10">MYB family protein</fullName>
    </recommendedName>
</protein>
<reference evidence="9" key="1">
    <citation type="journal article" date="2016" name="Nat. Biotechnol.">
        <title>Sequencing wild and cultivated cassava and related species reveals extensive interspecific hybridization and genetic diversity.</title>
        <authorList>
            <person name="Bredeson J.V."/>
            <person name="Lyons J.B."/>
            <person name="Prochnik S.E."/>
            <person name="Wu G.A."/>
            <person name="Ha C.M."/>
            <person name="Edsinger-Gonzales E."/>
            <person name="Grimwood J."/>
            <person name="Schmutz J."/>
            <person name="Rabbi I.Y."/>
            <person name="Egesi C."/>
            <person name="Nauluvula P."/>
            <person name="Lebot V."/>
            <person name="Ndunguru J."/>
            <person name="Mkamilo G."/>
            <person name="Bart R.S."/>
            <person name="Setter T.L."/>
            <person name="Gleadow R.M."/>
            <person name="Kulakow P."/>
            <person name="Ferguson M.E."/>
            <person name="Rounsley S."/>
            <person name="Rokhsar D.S."/>
        </authorList>
    </citation>
    <scope>NUCLEOTIDE SEQUENCE [LARGE SCALE GENOMIC DNA]</scope>
    <source>
        <strain evidence="9">cv. AM560-2</strain>
    </source>
</reference>
<comment type="caution">
    <text evidence="8">The sequence shown here is derived from an EMBL/GenBank/DDBJ whole genome shotgun (WGS) entry which is preliminary data.</text>
</comment>
<evidence type="ECO:0000256" key="1">
    <source>
        <dbReference type="ARBA" id="ARBA00004123"/>
    </source>
</evidence>
<dbReference type="OMA" id="PFNFQTH"/>
<keyword evidence="2" id="KW-0677">Repeat</keyword>
<dbReference type="CDD" id="cd00167">
    <property type="entry name" value="SANT"/>
    <property type="match status" value="2"/>
</dbReference>
<dbReference type="Proteomes" id="UP000091857">
    <property type="component" value="Chromosome 18"/>
</dbReference>
<dbReference type="FunFam" id="1.10.10.60:FF:000001">
    <property type="entry name" value="MYB-related transcription factor"/>
    <property type="match status" value="1"/>
</dbReference>
<dbReference type="InterPro" id="IPR015495">
    <property type="entry name" value="Myb_TF_plants"/>
</dbReference>
<dbReference type="GO" id="GO:0003677">
    <property type="term" value="F:DNA binding"/>
    <property type="evidence" value="ECO:0007669"/>
    <property type="project" value="UniProtKB-KW"/>
</dbReference>
<dbReference type="Pfam" id="PF00249">
    <property type="entry name" value="Myb_DNA-binding"/>
    <property type="match status" value="2"/>
</dbReference>
<feature type="domain" description="HTH myb-type" evidence="7">
    <location>
        <begin position="62"/>
        <end position="116"/>
    </location>
</feature>
<dbReference type="SMART" id="SM00717">
    <property type="entry name" value="SANT"/>
    <property type="match status" value="2"/>
</dbReference>
<gene>
    <name evidence="8" type="ORF">MANES_18G067400v8</name>
</gene>
<evidence type="ECO:0000313" key="8">
    <source>
        <dbReference type="EMBL" id="OAY23298.1"/>
    </source>
</evidence>
<keyword evidence="4" id="KW-0539">Nucleus</keyword>
<dbReference type="InterPro" id="IPR009057">
    <property type="entry name" value="Homeodomain-like_sf"/>
</dbReference>
<feature type="region of interest" description="Disordered" evidence="5">
    <location>
        <begin position="274"/>
        <end position="320"/>
    </location>
</feature>
<keyword evidence="9" id="KW-1185">Reference proteome</keyword>
<dbReference type="Gramene" id="Manes.18G067400.1.v8.1">
    <property type="protein sequence ID" value="Manes.18G067400.1.v8.1.CDS"/>
    <property type="gene ID" value="Manes.18G067400.v8.1"/>
</dbReference>
<dbReference type="GO" id="GO:0005634">
    <property type="term" value="C:nucleus"/>
    <property type="evidence" value="ECO:0007669"/>
    <property type="project" value="UniProtKB-SubCell"/>
</dbReference>
<evidence type="ECO:0000313" key="9">
    <source>
        <dbReference type="Proteomes" id="UP000091857"/>
    </source>
</evidence>
<accession>A0A2C9U206</accession>
<dbReference type="SUPFAM" id="SSF46689">
    <property type="entry name" value="Homeodomain-like"/>
    <property type="match status" value="1"/>
</dbReference>
<dbReference type="SMR" id="A0A2C9U206"/>
<organism evidence="8 9">
    <name type="scientific">Manihot esculenta</name>
    <name type="common">Cassava</name>
    <name type="synonym">Jatropha manihot</name>
    <dbReference type="NCBI Taxonomy" id="3983"/>
    <lineage>
        <taxon>Eukaryota</taxon>
        <taxon>Viridiplantae</taxon>
        <taxon>Streptophyta</taxon>
        <taxon>Embryophyta</taxon>
        <taxon>Tracheophyta</taxon>
        <taxon>Spermatophyta</taxon>
        <taxon>Magnoliopsida</taxon>
        <taxon>eudicotyledons</taxon>
        <taxon>Gunneridae</taxon>
        <taxon>Pentapetalae</taxon>
        <taxon>rosids</taxon>
        <taxon>fabids</taxon>
        <taxon>Malpighiales</taxon>
        <taxon>Euphorbiaceae</taxon>
        <taxon>Crotonoideae</taxon>
        <taxon>Manihoteae</taxon>
        <taxon>Manihot</taxon>
    </lineage>
</organism>
<feature type="compositionally biased region" description="Polar residues" evidence="5">
    <location>
        <begin position="299"/>
        <end position="313"/>
    </location>
</feature>
<feature type="domain" description="Myb-like" evidence="6">
    <location>
        <begin position="9"/>
        <end position="61"/>
    </location>
</feature>
<name>A0A2C9U206_MANES</name>
<dbReference type="PROSITE" id="PS50090">
    <property type="entry name" value="MYB_LIKE"/>
    <property type="match status" value="2"/>
</dbReference>
<evidence type="ECO:0000256" key="4">
    <source>
        <dbReference type="ARBA" id="ARBA00023242"/>
    </source>
</evidence>
<feature type="domain" description="Myb-like" evidence="6">
    <location>
        <begin position="62"/>
        <end position="112"/>
    </location>
</feature>
<evidence type="ECO:0000259" key="7">
    <source>
        <dbReference type="PROSITE" id="PS51294"/>
    </source>
</evidence>
<comment type="subcellular location">
    <subcellularLocation>
        <location evidence="1">Nucleus</location>
    </subcellularLocation>
</comment>
<dbReference type="InterPro" id="IPR001005">
    <property type="entry name" value="SANT/Myb"/>
</dbReference>
<dbReference type="PROSITE" id="PS51294">
    <property type="entry name" value="HTH_MYB"/>
    <property type="match status" value="2"/>
</dbReference>
<evidence type="ECO:0000256" key="3">
    <source>
        <dbReference type="ARBA" id="ARBA00023125"/>
    </source>
</evidence>
<feature type="compositionally biased region" description="Low complexity" evidence="5">
    <location>
        <begin position="276"/>
        <end position="287"/>
    </location>
</feature>
<keyword evidence="3" id="KW-0238">DNA-binding</keyword>
<feature type="domain" description="HTH myb-type" evidence="7">
    <location>
        <begin position="9"/>
        <end position="61"/>
    </location>
</feature>